<gene>
    <name evidence="1" type="primary">Acey_s0014.g2403</name>
    <name evidence="1" type="ORF">Y032_0014g2403</name>
</gene>
<organism evidence="1 2">
    <name type="scientific">Ancylostoma ceylanicum</name>
    <dbReference type="NCBI Taxonomy" id="53326"/>
    <lineage>
        <taxon>Eukaryota</taxon>
        <taxon>Metazoa</taxon>
        <taxon>Ecdysozoa</taxon>
        <taxon>Nematoda</taxon>
        <taxon>Chromadorea</taxon>
        <taxon>Rhabditida</taxon>
        <taxon>Rhabditina</taxon>
        <taxon>Rhabditomorpha</taxon>
        <taxon>Strongyloidea</taxon>
        <taxon>Ancylostomatidae</taxon>
        <taxon>Ancylostomatinae</taxon>
        <taxon>Ancylostoma</taxon>
    </lineage>
</organism>
<protein>
    <submittedName>
        <fullName evidence="1">Uncharacterized protein</fullName>
    </submittedName>
</protein>
<comment type="caution">
    <text evidence="1">The sequence shown here is derived from an EMBL/GenBank/DDBJ whole genome shotgun (WGS) entry which is preliminary data.</text>
</comment>
<reference evidence="2" key="1">
    <citation type="journal article" date="2015" name="Nat. Genet.">
        <title>The genome and transcriptome of the zoonotic hookworm Ancylostoma ceylanicum identify infection-specific gene families.</title>
        <authorList>
            <person name="Schwarz E.M."/>
            <person name="Hu Y."/>
            <person name="Antoshechkin I."/>
            <person name="Miller M.M."/>
            <person name="Sternberg P.W."/>
            <person name="Aroian R.V."/>
        </authorList>
    </citation>
    <scope>NUCLEOTIDE SEQUENCE</scope>
    <source>
        <strain evidence="2">HY135</strain>
    </source>
</reference>
<dbReference type="AlphaFoldDB" id="A0A016V9Y0"/>
<dbReference type="Proteomes" id="UP000024635">
    <property type="component" value="Unassembled WGS sequence"/>
</dbReference>
<keyword evidence="2" id="KW-1185">Reference proteome</keyword>
<sequence>MPTMCSYAPKRIEKLGKLSNTPKKCRNSELGKQALLESDYDFRFSVCRFNGDVEVLRLIVTILSPCKRHWKCPFTYLWRVLLGIGRLISRLIVRVFAIAFGCIRAQKFRWSAENID</sequence>
<proteinExistence type="predicted"/>
<dbReference type="EMBL" id="JARK01001350">
    <property type="protein sequence ID" value="EYC24255.1"/>
    <property type="molecule type" value="Genomic_DNA"/>
</dbReference>
<accession>A0A016V9Y0</accession>
<evidence type="ECO:0000313" key="2">
    <source>
        <dbReference type="Proteomes" id="UP000024635"/>
    </source>
</evidence>
<evidence type="ECO:0000313" key="1">
    <source>
        <dbReference type="EMBL" id="EYC24255.1"/>
    </source>
</evidence>
<name>A0A016V9Y0_9BILA</name>